<comment type="caution">
    <text evidence="1">The sequence shown here is derived from an EMBL/GenBank/DDBJ whole genome shotgun (WGS) entry which is preliminary data.</text>
</comment>
<accession>A0A1S2CKN1</accession>
<protein>
    <submittedName>
        <fullName evidence="1">Uncharacterized protein</fullName>
    </submittedName>
</protein>
<proteinExistence type="predicted"/>
<gene>
    <name evidence="1" type="ORF">BJD16_20750</name>
</gene>
<dbReference type="EMBL" id="MKFU01000050">
    <property type="protein sequence ID" value="OHY89365.1"/>
    <property type="molecule type" value="Genomic_DNA"/>
</dbReference>
<evidence type="ECO:0000313" key="1">
    <source>
        <dbReference type="EMBL" id="OHY89365.1"/>
    </source>
</evidence>
<reference evidence="1 2" key="1">
    <citation type="submission" date="2016-09" db="EMBL/GenBank/DDBJ databases">
        <title>Draft Genome Sequence of Aeromonas sobria Strain 08005, Isolated from Sick Rana catesbeiana.</title>
        <authorList>
            <person name="Yang Q."/>
        </authorList>
    </citation>
    <scope>NUCLEOTIDE SEQUENCE [LARGE SCALE GENOMIC DNA]</scope>
    <source>
        <strain evidence="1 2">08005</strain>
    </source>
</reference>
<sequence length="60" mass="7235">MWLQNILSFIFMELTQIICIMHNRLRFIIGKHSIEVKCNSQIIIVFINDCRFHHMTCRIA</sequence>
<dbReference type="AlphaFoldDB" id="A0A1S2CKN1"/>
<evidence type="ECO:0000313" key="2">
    <source>
        <dbReference type="Proteomes" id="UP000179934"/>
    </source>
</evidence>
<organism evidence="1 2">
    <name type="scientific">Aeromonas sobria</name>
    <dbReference type="NCBI Taxonomy" id="646"/>
    <lineage>
        <taxon>Bacteria</taxon>
        <taxon>Pseudomonadati</taxon>
        <taxon>Pseudomonadota</taxon>
        <taxon>Gammaproteobacteria</taxon>
        <taxon>Aeromonadales</taxon>
        <taxon>Aeromonadaceae</taxon>
        <taxon>Aeromonas</taxon>
    </lineage>
</organism>
<dbReference type="Proteomes" id="UP000179934">
    <property type="component" value="Unassembled WGS sequence"/>
</dbReference>
<name>A0A1S2CKN1_AERSO</name>